<dbReference type="InterPro" id="IPR029062">
    <property type="entry name" value="Class_I_gatase-like"/>
</dbReference>
<dbReference type="SUPFAM" id="SSF52317">
    <property type="entry name" value="Class I glutamine amidotransferase-like"/>
    <property type="match status" value="1"/>
</dbReference>
<evidence type="ECO:0000256" key="1">
    <source>
        <dbReference type="SAM" id="MobiDB-lite"/>
    </source>
</evidence>
<feature type="signal peptide" evidence="2">
    <location>
        <begin position="1"/>
        <end position="27"/>
    </location>
</feature>
<dbReference type="RefSeq" id="WP_077275481.1">
    <property type="nucleotide sequence ID" value="NZ_CP019609.1"/>
</dbReference>
<sequence length="778" mass="84056">MKKLMLRSSLVLAAVSFMTLTATSVNAESALDPAPEVQATPSKVNGKKVLFDNTHGQTAGAADWVIDGAFSDFADALGKDGYYVKELRQLTPITLADLQGYDVFVIPEANIPYKVSEQQAIADYVSQGGSVLYVGDHYNADRNKNRIDSSEAFNGYRRGAFTDMTKGMSEAEKNSEAMQGVESSDWLNETFGVRFRYNSLDKINDSHKWIVEDAFGIAEGVTDVGLHAGSTVAITDPKRAKGIIYTPNGLTKGNKWGHAVDEGVYNGGGIDEGAYVAISKRDSGKAAFIGDSSLVEDASPKYMREENGSAKKTYDGFSEADDAKLLMQLVDWLDDTETYTTFEEKGIKLSKPTPVLDFEVPANSTEPQNEPWSAPSANYKWYDTSTFASGSFGSGVAPTVKPSVSVEYVGKPSINAENKAILTFSGLAPNSQADGYQFGVYTPITQHGFKQGNQVAKTKVGDNPWQDTIGYSSKFGVTANEEGIATLEVAFKVEFEGEYNFRIRYNKDNFLTKAITIGAESSTETPEEKPGEPTDAKSDNYDVKGQISFTTEDGPVSPVDPENPNTDGRPINPDGSEPNSGAGGLLSIDYASSFAFDKQKIDNKLKTYGALGQRFKDSDELRGNYVQVTDRRGTNAGWVLSIVQNEQFTSKDKAELTGAKLFLGNGYLNSPNMLQEGFSEKTMPAHLVSALTVKDEMVQGGLELIPGQSTVIMTANKGQGMGTWTLAYGQSKDGNIGLAKGNDPMKSSVLLSIPSSANPKETSYESTLTYKLSMVPAP</sequence>
<dbReference type="Proteomes" id="UP000188246">
    <property type="component" value="Chromosome"/>
</dbReference>
<dbReference type="Gene3D" id="3.40.50.880">
    <property type="match status" value="1"/>
</dbReference>
<accession>A0A1Q2D4R8</accession>
<feature type="region of interest" description="Disordered" evidence="1">
    <location>
        <begin position="519"/>
        <end position="583"/>
    </location>
</feature>
<dbReference type="InterPro" id="IPR027994">
    <property type="entry name" value="WxL_dom"/>
</dbReference>
<keyword evidence="2" id="KW-0732">Signal</keyword>
<dbReference type="InterPro" id="IPR039975">
    <property type="entry name" value="IFT52"/>
</dbReference>
<dbReference type="OrthoDB" id="2339326at2"/>
<keyword evidence="4" id="KW-1185">Reference proteome</keyword>
<protein>
    <submittedName>
        <fullName evidence="3">Uncharacterized protein</fullName>
    </submittedName>
</protein>
<reference evidence="3 4" key="1">
    <citation type="journal article" date="2010" name="Int. J. Syst. Evol. Microbiol.">
        <title>Vagococcus penaei sp. nov., isolated from spoilage microbiota of cooked shrimp (Penaeus vannamei).</title>
        <authorList>
            <person name="Jaffres E."/>
            <person name="Prevost H."/>
            <person name="Rossero A."/>
            <person name="Joffraud J.J."/>
            <person name="Dousset X."/>
        </authorList>
    </citation>
    <scope>NUCLEOTIDE SEQUENCE [LARGE SCALE GENOMIC DNA]</scope>
    <source>
        <strain evidence="3 4">CD276</strain>
    </source>
</reference>
<gene>
    <name evidence="3" type="ORF">BW732_03490</name>
</gene>
<dbReference type="AlphaFoldDB" id="A0A1Q2D4R8"/>
<proteinExistence type="predicted"/>
<feature type="compositionally biased region" description="Basic and acidic residues" evidence="1">
    <location>
        <begin position="526"/>
        <end position="542"/>
    </location>
</feature>
<evidence type="ECO:0000313" key="3">
    <source>
        <dbReference type="EMBL" id="AQP53390.1"/>
    </source>
</evidence>
<dbReference type="Pfam" id="PF13731">
    <property type="entry name" value="WxL"/>
    <property type="match status" value="1"/>
</dbReference>
<feature type="chain" id="PRO_5043736067" evidence="2">
    <location>
        <begin position="28"/>
        <end position="778"/>
    </location>
</feature>
<dbReference type="PANTHER" id="PTHR12969:SF7">
    <property type="entry name" value="INTRAFLAGELLAR TRANSPORT PROTEIN 52 HOMOLOG"/>
    <property type="match status" value="1"/>
</dbReference>
<dbReference type="PANTHER" id="PTHR12969">
    <property type="entry name" value="NGD5/OSM-6/IFT52"/>
    <property type="match status" value="1"/>
</dbReference>
<name>A0A1Q2D4R8_9ENTE</name>
<evidence type="ECO:0000256" key="2">
    <source>
        <dbReference type="SAM" id="SignalP"/>
    </source>
</evidence>
<organism evidence="3 4">
    <name type="scientific">Vagococcus penaei</name>
    <dbReference type="NCBI Taxonomy" id="633807"/>
    <lineage>
        <taxon>Bacteria</taxon>
        <taxon>Bacillati</taxon>
        <taxon>Bacillota</taxon>
        <taxon>Bacilli</taxon>
        <taxon>Lactobacillales</taxon>
        <taxon>Enterococcaceae</taxon>
        <taxon>Vagococcus</taxon>
    </lineage>
</organism>
<dbReference type="STRING" id="633807.BW732_03490"/>
<evidence type="ECO:0000313" key="4">
    <source>
        <dbReference type="Proteomes" id="UP000188246"/>
    </source>
</evidence>
<dbReference type="EMBL" id="CP019609">
    <property type="protein sequence ID" value="AQP53390.1"/>
    <property type="molecule type" value="Genomic_DNA"/>
</dbReference>
<dbReference type="KEGG" id="vpi:BW732_03490"/>